<organism evidence="1 2">
    <name type="scientific">Pandoravirus kuranda</name>
    <dbReference type="NCBI Taxonomy" id="3019033"/>
    <lineage>
        <taxon>Viruses</taxon>
        <taxon>Pandoravirus</taxon>
    </lineage>
</organism>
<protein>
    <submittedName>
        <fullName evidence="1">Uncharacterized protein</fullName>
    </submittedName>
</protein>
<accession>A0AA95J3K9</accession>
<reference evidence="1" key="1">
    <citation type="submission" date="2022-06" db="EMBL/GenBank/DDBJ databases">
        <authorList>
            <person name="Legendre M."/>
            <person name="Claverie J.-M."/>
            <person name="Alempic J.-M."/>
            <person name="Abergel C."/>
        </authorList>
    </citation>
    <scope>NUCLEOTIDE SEQUENCE</scope>
    <source>
        <strain evidence="1">Kuranda</strain>
    </source>
</reference>
<dbReference type="EMBL" id="ON887157">
    <property type="protein sequence ID" value="WBR14562.1"/>
    <property type="molecule type" value="Genomic_DNA"/>
</dbReference>
<proteinExistence type="predicted"/>
<gene>
    <name evidence="1" type="ORF">pkur_cds_387</name>
</gene>
<evidence type="ECO:0000313" key="1">
    <source>
        <dbReference type="EMBL" id="WBR14562.1"/>
    </source>
</evidence>
<dbReference type="Proteomes" id="UP001185135">
    <property type="component" value="Segment"/>
</dbReference>
<sequence length="226" mass="25831">MENDSLMTTTASTLDLTRIGFDGKPVVLTRPQLVEYFARRYPCVQLHNRDDPLREHNIGPAVSYVVQWYDRTVPYARHHTDPLPRIITPLDADGLAHGSERYFYETLTSEGGITFCRGKAVAVTKMPFCDSLCANALSLDHIDQINRAMGAHSACKDYRDLCGLGRRAVSRFLLASAGEHMRGMPWELRQMIFSHVLPPELHDHRKRRGYRMLPDGFRQRSWLSCV</sequence>
<name>A0AA95J3K9_9VIRU</name>
<evidence type="ECO:0000313" key="2">
    <source>
        <dbReference type="Proteomes" id="UP001185135"/>
    </source>
</evidence>